<protein>
    <submittedName>
        <fullName evidence="1">Uncharacterized protein</fullName>
    </submittedName>
</protein>
<name>A0A9X1FAG5_9FLAO</name>
<dbReference type="Proteomes" id="UP001138894">
    <property type="component" value="Unassembled WGS sequence"/>
</dbReference>
<evidence type="ECO:0000313" key="2">
    <source>
        <dbReference type="Proteomes" id="UP001138894"/>
    </source>
</evidence>
<organism evidence="1 2">
    <name type="scientific">Winogradskyella luteola</name>
    <dbReference type="NCBI Taxonomy" id="2828330"/>
    <lineage>
        <taxon>Bacteria</taxon>
        <taxon>Pseudomonadati</taxon>
        <taxon>Bacteroidota</taxon>
        <taxon>Flavobacteriia</taxon>
        <taxon>Flavobacteriales</taxon>
        <taxon>Flavobacteriaceae</taxon>
        <taxon>Winogradskyella</taxon>
    </lineage>
</organism>
<dbReference type="EMBL" id="JAGSPD010000004">
    <property type="protein sequence ID" value="MBV7268955.1"/>
    <property type="molecule type" value="Genomic_DNA"/>
</dbReference>
<keyword evidence="2" id="KW-1185">Reference proteome</keyword>
<comment type="caution">
    <text evidence="1">The sequence shown here is derived from an EMBL/GenBank/DDBJ whole genome shotgun (WGS) entry which is preliminary data.</text>
</comment>
<evidence type="ECO:0000313" key="1">
    <source>
        <dbReference type="EMBL" id="MBV7268955.1"/>
    </source>
</evidence>
<sequence length="141" mass="15952">MFSSVKRIKCLTQKLFIMVTVIGYDKRLSEDGREFFTLTIQGGVEVVQSQNGNLYMTARKSSIPSTFDEEGCKLAVGTEIPGKIEKVACEEYEYVNKDTGEVISLSHTYQYVSEEKKQDKQSSMPEFMPVDFEQNVPVVAQ</sequence>
<reference evidence="1" key="1">
    <citation type="submission" date="2021-04" db="EMBL/GenBank/DDBJ databases">
        <authorList>
            <person name="Pira H."/>
            <person name="Risdian C."/>
            <person name="Wink J."/>
        </authorList>
    </citation>
    <scope>NUCLEOTIDE SEQUENCE</scope>
    <source>
        <strain evidence="1">WHY3</strain>
    </source>
</reference>
<accession>A0A9X1FAG5</accession>
<proteinExistence type="predicted"/>
<gene>
    <name evidence="1" type="ORF">KCG49_07125</name>
</gene>
<dbReference type="AlphaFoldDB" id="A0A9X1FAG5"/>